<reference evidence="1 2" key="1">
    <citation type="submission" date="2017-07" db="EMBL/GenBank/DDBJ databases">
        <title>A draft genome sequence of Gluconacetobacter entanii LTH 4560.</title>
        <authorList>
            <person name="Skraban J."/>
            <person name="Cleenwerck I."/>
            <person name="Vandamme P."/>
            <person name="Trcek J."/>
        </authorList>
    </citation>
    <scope>NUCLEOTIDE SEQUENCE [LARGE SCALE GENOMIC DNA]</scope>
    <source>
        <strain evidence="1 2">LTH 4560</strain>
    </source>
</reference>
<name>A0A318PYZ2_9PROT</name>
<comment type="caution">
    <text evidence="1">The sequence shown here is derived from an EMBL/GenBank/DDBJ whole genome shotgun (WGS) entry which is preliminary data.</text>
</comment>
<dbReference type="AlphaFoldDB" id="A0A318PYZ2"/>
<gene>
    <name evidence="1" type="ORF">CFR72_05820</name>
</gene>
<accession>A0A318PYZ2</accession>
<evidence type="ECO:0000313" key="1">
    <source>
        <dbReference type="EMBL" id="PYD63606.1"/>
    </source>
</evidence>
<dbReference type="EMBL" id="NKUF01000009">
    <property type="protein sequence ID" value="PYD63606.1"/>
    <property type="molecule type" value="Genomic_DNA"/>
</dbReference>
<organism evidence="1 2">
    <name type="scientific">Gluconacetobacter entanii</name>
    <dbReference type="NCBI Taxonomy" id="108528"/>
    <lineage>
        <taxon>Bacteria</taxon>
        <taxon>Pseudomonadati</taxon>
        <taxon>Pseudomonadota</taxon>
        <taxon>Alphaproteobacteria</taxon>
        <taxon>Acetobacterales</taxon>
        <taxon>Acetobacteraceae</taxon>
        <taxon>Gluconacetobacter</taxon>
    </lineage>
</organism>
<evidence type="ECO:0000313" key="2">
    <source>
        <dbReference type="Proteomes" id="UP000248301"/>
    </source>
</evidence>
<dbReference type="OrthoDB" id="7478659at2"/>
<proteinExistence type="predicted"/>
<dbReference type="Proteomes" id="UP000248301">
    <property type="component" value="Unassembled WGS sequence"/>
</dbReference>
<protein>
    <submittedName>
        <fullName evidence="1">Uncharacterized protein</fullName>
    </submittedName>
</protein>
<sequence length="96" mass="10992">MFTSGNTSPCHHSLHLFAKTDESQQAGIVQKLSDRALKRKRSRGGEFFYCVMGVLSSYALPTQQRTCHWPSEVTQLRQAFWQSEPAAWAPHWSLVR</sequence>